<dbReference type="EMBL" id="VKKY01000001">
    <property type="protein sequence ID" value="KAA3440748.1"/>
    <property type="molecule type" value="Genomic_DNA"/>
</dbReference>
<dbReference type="OrthoDB" id="7266652at2"/>
<reference evidence="2 3" key="1">
    <citation type="submission" date="2019-07" db="EMBL/GenBank/DDBJ databases">
        <title>Rufibacter sp. nov., isolated from lake sediment.</title>
        <authorList>
            <person name="Qu J.-H."/>
        </authorList>
    </citation>
    <scope>NUCLEOTIDE SEQUENCE [LARGE SCALE GENOMIC DNA]</scope>
    <source>
        <strain evidence="2 3">NBS58-1</strain>
    </source>
</reference>
<dbReference type="PANTHER" id="PTHR45655:SF13">
    <property type="entry name" value="SOLUBLE GUANYLATE CYCLASE GCY-32-RELATED"/>
    <property type="match status" value="1"/>
</dbReference>
<name>A0A5B6TW55_9BACT</name>
<dbReference type="PANTHER" id="PTHR45655">
    <property type="entry name" value="GUANYLATE CYCLASE SOLUBLE SUBUNIT BETA-2"/>
    <property type="match status" value="1"/>
</dbReference>
<dbReference type="SUPFAM" id="SSF111126">
    <property type="entry name" value="Ligand-binding domain in the NO signalling and Golgi transport"/>
    <property type="match status" value="1"/>
</dbReference>
<organism evidence="2 3">
    <name type="scientific">Rufibacter hautae</name>
    <dbReference type="NCBI Taxonomy" id="2595005"/>
    <lineage>
        <taxon>Bacteria</taxon>
        <taxon>Pseudomonadati</taxon>
        <taxon>Bacteroidota</taxon>
        <taxon>Cytophagia</taxon>
        <taxon>Cytophagales</taxon>
        <taxon>Hymenobacteraceae</taxon>
        <taxon>Rufibacter</taxon>
    </lineage>
</organism>
<evidence type="ECO:0000313" key="2">
    <source>
        <dbReference type="EMBL" id="KAA3440748.1"/>
    </source>
</evidence>
<protein>
    <recommendedName>
        <fullName evidence="1">Heme NO-binding domain-containing protein</fullName>
    </recommendedName>
</protein>
<evidence type="ECO:0000259" key="1">
    <source>
        <dbReference type="Pfam" id="PF07700"/>
    </source>
</evidence>
<dbReference type="Proteomes" id="UP000324133">
    <property type="component" value="Unassembled WGS sequence"/>
</dbReference>
<dbReference type="Pfam" id="PF07700">
    <property type="entry name" value="HNOB"/>
    <property type="match status" value="1"/>
</dbReference>
<comment type="caution">
    <text evidence="2">The sequence shown here is derived from an EMBL/GenBank/DDBJ whole genome shotgun (WGS) entry which is preliminary data.</text>
</comment>
<gene>
    <name evidence="2" type="ORF">FOA19_08910</name>
</gene>
<proteinExistence type="predicted"/>
<dbReference type="InterPro" id="IPR024096">
    <property type="entry name" value="NO_sig/Golgi_transp_ligand-bd"/>
</dbReference>
<dbReference type="AlphaFoldDB" id="A0A5B6TW55"/>
<sequence length="190" mass="22027">MTTETGLQDMMHGSIFVLLKRFVEGTYDYSTWVRLLEKVGVEHSSYQMQGMYPTDELFAIVHQASEDTGISAYELMEQYGEFLVPDLLLVYKKYIKPEWRTYEMLLNTEESMHGAVKKEDSRTSPPKLLVTKQGENRLIIDYYSKRRMCGVAVGIIKGIAKYYGETDMVTVTRMSDPYAERVQILVDFNR</sequence>
<keyword evidence="3" id="KW-1185">Reference proteome</keyword>
<accession>A0A5B6TW55</accession>
<dbReference type="Gene3D" id="3.90.1520.10">
    <property type="entry name" value="H-NOX domain"/>
    <property type="match status" value="1"/>
</dbReference>
<dbReference type="InterPro" id="IPR011644">
    <property type="entry name" value="Heme_NO-bd"/>
</dbReference>
<evidence type="ECO:0000313" key="3">
    <source>
        <dbReference type="Proteomes" id="UP000324133"/>
    </source>
</evidence>
<dbReference type="RefSeq" id="WP_149090378.1">
    <property type="nucleotide sequence ID" value="NZ_VKKY01000001.1"/>
</dbReference>
<dbReference type="GO" id="GO:0020037">
    <property type="term" value="F:heme binding"/>
    <property type="evidence" value="ECO:0007669"/>
    <property type="project" value="InterPro"/>
</dbReference>
<feature type="domain" description="Heme NO-binding" evidence="1">
    <location>
        <begin position="13"/>
        <end position="166"/>
    </location>
</feature>
<dbReference type="InterPro" id="IPR038158">
    <property type="entry name" value="H-NOX_domain_sf"/>
</dbReference>